<keyword evidence="5 8" id="KW-1133">Transmembrane helix</keyword>
<feature type="transmembrane region" description="Helical" evidence="8">
    <location>
        <begin position="677"/>
        <end position="697"/>
    </location>
</feature>
<dbReference type="PANTHER" id="PTHR13018:SF149">
    <property type="entry name" value="DOMAIN PROTEIN, PUTATIVE (AFU_ORTHOLOGUE AFUA_3G11660)-RELATED"/>
    <property type="match status" value="1"/>
</dbReference>
<evidence type="ECO:0000256" key="5">
    <source>
        <dbReference type="ARBA" id="ARBA00022989"/>
    </source>
</evidence>
<dbReference type="Proteomes" id="UP001355207">
    <property type="component" value="Chromosome 10"/>
</dbReference>
<evidence type="ECO:0000256" key="8">
    <source>
        <dbReference type="SAM" id="Phobius"/>
    </source>
</evidence>
<evidence type="ECO:0000259" key="9">
    <source>
        <dbReference type="Pfam" id="PF02714"/>
    </source>
</evidence>
<reference evidence="12 13" key="1">
    <citation type="submission" date="2024-01" db="EMBL/GenBank/DDBJ databases">
        <title>Comparative genomics of Cryptococcus and Kwoniella reveals pathogenesis evolution and contrasting modes of karyotype evolution via chromosome fusion or intercentromeric recombination.</title>
        <authorList>
            <person name="Coelho M.A."/>
            <person name="David-Palma M."/>
            <person name="Shea T."/>
            <person name="Bowers K."/>
            <person name="McGinley-Smith S."/>
            <person name="Mohammad A.W."/>
            <person name="Gnirke A."/>
            <person name="Yurkov A.M."/>
            <person name="Nowrousian M."/>
            <person name="Sun S."/>
            <person name="Cuomo C.A."/>
            <person name="Heitman J."/>
        </authorList>
    </citation>
    <scope>NUCLEOTIDE SEQUENCE [LARGE SCALE GENOMIC DNA]</scope>
    <source>
        <strain evidence="12 13">CBS 6074</strain>
    </source>
</reference>
<feature type="transmembrane region" description="Helical" evidence="8">
    <location>
        <begin position="506"/>
        <end position="530"/>
    </location>
</feature>
<dbReference type="PANTHER" id="PTHR13018">
    <property type="entry name" value="PROBABLE MEMBRANE PROTEIN DUF221-RELATED"/>
    <property type="match status" value="1"/>
</dbReference>
<evidence type="ECO:0000256" key="3">
    <source>
        <dbReference type="ARBA" id="ARBA00022448"/>
    </source>
</evidence>
<organism evidence="12 13">
    <name type="scientific">Kwoniella dendrophila CBS 6074</name>
    <dbReference type="NCBI Taxonomy" id="1295534"/>
    <lineage>
        <taxon>Eukaryota</taxon>
        <taxon>Fungi</taxon>
        <taxon>Dikarya</taxon>
        <taxon>Basidiomycota</taxon>
        <taxon>Agaricomycotina</taxon>
        <taxon>Tremellomycetes</taxon>
        <taxon>Tremellales</taxon>
        <taxon>Cryptococcaceae</taxon>
        <taxon>Kwoniella</taxon>
    </lineage>
</organism>
<dbReference type="GeneID" id="91098064"/>
<feature type="domain" description="CSC1/OSCA1-like cytosolic" evidence="11">
    <location>
        <begin position="210"/>
        <end position="399"/>
    </location>
</feature>
<keyword evidence="3" id="KW-0813">Transport</keyword>
<evidence type="ECO:0000313" key="13">
    <source>
        <dbReference type="Proteomes" id="UP001355207"/>
    </source>
</evidence>
<feature type="transmembrane region" description="Helical" evidence="8">
    <location>
        <begin position="574"/>
        <end position="594"/>
    </location>
</feature>
<dbReference type="EMBL" id="CP144107">
    <property type="protein sequence ID" value="WWC92437.1"/>
    <property type="molecule type" value="Genomic_DNA"/>
</dbReference>
<gene>
    <name evidence="12" type="ORF">L201_007395</name>
</gene>
<feature type="domain" description="CSC1/OSCA1-like 7TM region" evidence="9">
    <location>
        <begin position="410"/>
        <end position="696"/>
    </location>
</feature>
<evidence type="ECO:0000256" key="6">
    <source>
        <dbReference type="ARBA" id="ARBA00023136"/>
    </source>
</evidence>
<feature type="domain" description="CSC1/OSCA1-like N-terminal transmembrane" evidence="10">
    <location>
        <begin position="27"/>
        <end position="187"/>
    </location>
</feature>
<dbReference type="Pfam" id="PF14703">
    <property type="entry name" value="PHM7_cyt"/>
    <property type="match status" value="1"/>
</dbReference>
<feature type="transmembrane region" description="Helical" evidence="8">
    <location>
        <begin position="121"/>
        <end position="140"/>
    </location>
</feature>
<keyword evidence="4 8" id="KW-0812">Transmembrane</keyword>
<feature type="transmembrane region" description="Helical" evidence="8">
    <location>
        <begin position="460"/>
        <end position="485"/>
    </location>
</feature>
<feature type="region of interest" description="Disordered" evidence="7">
    <location>
        <begin position="903"/>
        <end position="927"/>
    </location>
</feature>
<evidence type="ECO:0000259" key="11">
    <source>
        <dbReference type="Pfam" id="PF14703"/>
    </source>
</evidence>
<feature type="compositionally biased region" description="Polar residues" evidence="7">
    <location>
        <begin position="1005"/>
        <end position="1017"/>
    </location>
</feature>
<dbReference type="Pfam" id="PF13967">
    <property type="entry name" value="RSN1_TM"/>
    <property type="match status" value="1"/>
</dbReference>
<accession>A0AAX4K4F0</accession>
<dbReference type="InterPro" id="IPR003864">
    <property type="entry name" value="CSC1/OSCA1-like_7TM"/>
</dbReference>
<dbReference type="RefSeq" id="XP_066079199.1">
    <property type="nucleotide sequence ID" value="XM_066223102.1"/>
</dbReference>
<dbReference type="Pfam" id="PF02714">
    <property type="entry name" value="RSN1_7TM"/>
    <property type="match status" value="1"/>
</dbReference>
<feature type="transmembrane region" description="Helical" evidence="8">
    <location>
        <begin position="27"/>
        <end position="48"/>
    </location>
</feature>
<feature type="transmembrane region" description="Helical" evidence="8">
    <location>
        <begin position="614"/>
        <end position="635"/>
    </location>
</feature>
<proteinExistence type="inferred from homology"/>
<feature type="transmembrane region" description="Helical" evidence="8">
    <location>
        <begin position="165"/>
        <end position="185"/>
    </location>
</feature>
<evidence type="ECO:0000259" key="10">
    <source>
        <dbReference type="Pfam" id="PF13967"/>
    </source>
</evidence>
<feature type="transmembrane region" description="Helical" evidence="8">
    <location>
        <begin position="412"/>
        <end position="440"/>
    </location>
</feature>
<feature type="transmembrane region" description="Helical" evidence="8">
    <location>
        <begin position="641"/>
        <end position="665"/>
    </location>
</feature>
<evidence type="ECO:0000256" key="1">
    <source>
        <dbReference type="ARBA" id="ARBA00004141"/>
    </source>
</evidence>
<keyword evidence="13" id="KW-1185">Reference proteome</keyword>
<dbReference type="InterPro" id="IPR027815">
    <property type="entry name" value="CSC1/OSCA1-like_cyt"/>
</dbReference>
<evidence type="ECO:0000313" key="12">
    <source>
        <dbReference type="EMBL" id="WWC92437.1"/>
    </source>
</evidence>
<name>A0AAX4K4F0_9TREE</name>
<evidence type="ECO:0000256" key="2">
    <source>
        <dbReference type="ARBA" id="ARBA00007779"/>
    </source>
</evidence>
<dbReference type="GO" id="GO:0005227">
    <property type="term" value="F:calcium-activated cation channel activity"/>
    <property type="evidence" value="ECO:0007669"/>
    <property type="project" value="InterPro"/>
</dbReference>
<evidence type="ECO:0008006" key="14">
    <source>
        <dbReference type="Google" id="ProtNLM"/>
    </source>
</evidence>
<sequence>MAEVGDAAQSLVATWNSTLSSVSVKAVGSQIALMAGISLATILAFSFFRPRQKKVYAPKVKYQIPEPIRSEDDPDEAPPPPISNGFFAWFSPVIKLKEEQMIKNIGLDATTFLRFLRMLRWIFTCISILGAVLLVVNIIYNLKYVDSHNRNALSLLTIQNVRGAWMWPALGVSYLINAIVMFFVWRNWHAMIQLRSKWFRSPAYQHKIYSRTLMVTQIRKDYRSDEGLVALMGLLKVDGIKIGPELDCTTIGRRLEDFPEMVEDHNKAVAELEEHLVKYLKGDTMGTKRPTIRKGGFLGLFGGVKKDAIDYHAKEIKFLRERIDVKRDAINSLLRKERNARKKGNKNASRVEGENYGFVTFKTIAEAHRIARAHQGKLKELHGARLHLAPPAQDIVWENISKDSGEIGSRSLFGFIFIGIICFFYTVPLLVVSLLANLSALTLYVNFLNTWKNAGSWGNWTFSLVSGILPSVISAGFGYALPFIMRRISKYQGAPTRSRLDRAVTARYFFFMIICNLVIYSLLSVVYTAVATVVTQIGRHQNWKTIFKGFEDIPDRIQGTYVQQSTYWLTWLPLRGFLVIFELIQLIKLALVSLKKVMFSYTPRSIRDMTKPGYFEYAIIICNLLFVCAVGMIYAPLAPLVAIGATCVFWFSSVVYKYQLLYVYISRAESGGRMWNVYVNRLLACVVLMQLLMVLTTGLIRSRWLDCIAAVPPLIIILGFKIYISRTLESRFRYYEPTQQELEQERINAINEKRTKHSEMEKRFLHPALQHDKLFTVMVHKKQEALAREVLSAYPWFAGKHQHDGVEIKAVREENLEYDPARDGPVDVAHQADWDARSIASTEMLGGFGNGKSELSSVAPSPAIGTDGYNEYPLPNMDNRNGNYQLDNPSSDYLLAQQGNIRSEDFRQNAPPKRQNSRPYPLSHTRGNLSETDIVASSPLLEHQQQSSVYDVPPYSSSPPSSHNNVPYPPSAYTQPPLGYTPPTMRRTASAQSGNSESENDIVGQYQTRWDQGNGNNIERGYSPVQLQSQDSGNNRPLPQRSYSNQSEDQGRGYDNNGDAYAAGWQNHGSRNQGGHGW</sequence>
<comment type="similarity">
    <text evidence="2">Belongs to the CSC1 (TC 1.A.17) family.</text>
</comment>
<dbReference type="AlphaFoldDB" id="A0AAX4K4F0"/>
<feature type="compositionally biased region" description="Polar residues" evidence="7">
    <location>
        <begin position="878"/>
        <end position="891"/>
    </location>
</feature>
<evidence type="ECO:0000256" key="7">
    <source>
        <dbReference type="SAM" id="MobiDB-lite"/>
    </source>
</evidence>
<feature type="compositionally biased region" description="Low complexity" evidence="7">
    <location>
        <begin position="947"/>
        <end position="966"/>
    </location>
</feature>
<dbReference type="GO" id="GO:0005886">
    <property type="term" value="C:plasma membrane"/>
    <property type="evidence" value="ECO:0007669"/>
    <property type="project" value="TreeGrafter"/>
</dbReference>
<protein>
    <recommendedName>
        <fullName evidence="14">DUF221-domain-containing protein</fullName>
    </recommendedName>
</protein>
<feature type="compositionally biased region" description="Polar residues" evidence="7">
    <location>
        <begin position="987"/>
        <end position="997"/>
    </location>
</feature>
<dbReference type="InterPro" id="IPR032880">
    <property type="entry name" value="CSC1/OSCA1-like_N"/>
</dbReference>
<feature type="region of interest" description="Disordered" evidence="7">
    <location>
        <begin position="942"/>
        <end position="1078"/>
    </location>
</feature>
<comment type="subcellular location">
    <subcellularLocation>
        <location evidence="1">Membrane</location>
        <topology evidence="1">Multi-pass membrane protein</topology>
    </subcellularLocation>
</comment>
<dbReference type="InterPro" id="IPR045122">
    <property type="entry name" value="Csc1-like"/>
</dbReference>
<evidence type="ECO:0000256" key="4">
    <source>
        <dbReference type="ARBA" id="ARBA00022692"/>
    </source>
</evidence>
<feature type="compositionally biased region" description="Polar residues" evidence="7">
    <location>
        <begin position="1025"/>
        <end position="1048"/>
    </location>
</feature>
<keyword evidence="6 8" id="KW-0472">Membrane</keyword>
<feature type="region of interest" description="Disordered" evidence="7">
    <location>
        <begin position="852"/>
        <end position="891"/>
    </location>
</feature>